<dbReference type="SUPFAM" id="SSF48452">
    <property type="entry name" value="TPR-like"/>
    <property type="match status" value="1"/>
</dbReference>
<keyword evidence="5" id="KW-0998">Cell outer membrane</keyword>
<comment type="similarity">
    <text evidence="2">Belongs to the SusD family.</text>
</comment>
<reference evidence="10" key="1">
    <citation type="journal article" date="2019" name="Int. J. Syst. Evol. Microbiol.">
        <title>The Global Catalogue of Microorganisms (GCM) 10K type strain sequencing project: providing services to taxonomists for standard genome sequencing and annotation.</title>
        <authorList>
            <consortium name="The Broad Institute Genomics Platform"/>
            <consortium name="The Broad Institute Genome Sequencing Center for Infectious Disease"/>
            <person name="Wu L."/>
            <person name="Ma J."/>
        </authorList>
    </citation>
    <scope>NUCLEOTIDE SEQUENCE [LARGE SCALE GENOMIC DNA]</scope>
    <source>
        <strain evidence="10">CCUG 60742</strain>
    </source>
</reference>
<protein>
    <submittedName>
        <fullName evidence="9">RagB/SusD family nutrient uptake outer membrane protein</fullName>
    </submittedName>
</protein>
<evidence type="ECO:0000256" key="4">
    <source>
        <dbReference type="ARBA" id="ARBA00023136"/>
    </source>
</evidence>
<evidence type="ECO:0000256" key="2">
    <source>
        <dbReference type="ARBA" id="ARBA00006275"/>
    </source>
</evidence>
<dbReference type="RefSeq" id="WP_377138978.1">
    <property type="nucleotide sequence ID" value="NZ_JBHTIA010000003.1"/>
</dbReference>
<gene>
    <name evidence="9" type="ORF">ACFQZI_04515</name>
</gene>
<organism evidence="9 10">
    <name type="scientific">Mucilaginibacter lutimaris</name>
    <dbReference type="NCBI Taxonomy" id="931629"/>
    <lineage>
        <taxon>Bacteria</taxon>
        <taxon>Pseudomonadati</taxon>
        <taxon>Bacteroidota</taxon>
        <taxon>Sphingobacteriia</taxon>
        <taxon>Sphingobacteriales</taxon>
        <taxon>Sphingobacteriaceae</taxon>
        <taxon>Mucilaginibacter</taxon>
    </lineage>
</organism>
<evidence type="ECO:0000256" key="5">
    <source>
        <dbReference type="ARBA" id="ARBA00023237"/>
    </source>
</evidence>
<feature type="signal peptide" evidence="6">
    <location>
        <begin position="1"/>
        <end position="23"/>
    </location>
</feature>
<name>A0ABW2ZD42_9SPHI</name>
<dbReference type="InterPro" id="IPR033985">
    <property type="entry name" value="SusD-like_N"/>
</dbReference>
<feature type="domain" description="RagB/SusD" evidence="7">
    <location>
        <begin position="291"/>
        <end position="528"/>
    </location>
</feature>
<keyword evidence="3 6" id="KW-0732">Signal</keyword>
<dbReference type="InterPro" id="IPR011990">
    <property type="entry name" value="TPR-like_helical_dom_sf"/>
</dbReference>
<evidence type="ECO:0000256" key="6">
    <source>
        <dbReference type="SAM" id="SignalP"/>
    </source>
</evidence>
<feature type="chain" id="PRO_5045418517" evidence="6">
    <location>
        <begin position="24"/>
        <end position="528"/>
    </location>
</feature>
<evidence type="ECO:0000259" key="7">
    <source>
        <dbReference type="Pfam" id="PF07980"/>
    </source>
</evidence>
<dbReference type="Gene3D" id="1.25.40.390">
    <property type="match status" value="1"/>
</dbReference>
<evidence type="ECO:0000256" key="1">
    <source>
        <dbReference type="ARBA" id="ARBA00004442"/>
    </source>
</evidence>
<dbReference type="Pfam" id="PF14322">
    <property type="entry name" value="SusD-like_3"/>
    <property type="match status" value="1"/>
</dbReference>
<dbReference type="InterPro" id="IPR012944">
    <property type="entry name" value="SusD_RagB_dom"/>
</dbReference>
<evidence type="ECO:0000259" key="8">
    <source>
        <dbReference type="Pfam" id="PF14322"/>
    </source>
</evidence>
<keyword evidence="4" id="KW-0472">Membrane</keyword>
<dbReference type="Proteomes" id="UP001597073">
    <property type="component" value="Unassembled WGS sequence"/>
</dbReference>
<proteinExistence type="inferred from homology"/>
<keyword evidence="10" id="KW-1185">Reference proteome</keyword>
<evidence type="ECO:0000313" key="9">
    <source>
        <dbReference type="EMBL" id="MFD0764101.1"/>
    </source>
</evidence>
<evidence type="ECO:0000256" key="3">
    <source>
        <dbReference type="ARBA" id="ARBA00022729"/>
    </source>
</evidence>
<evidence type="ECO:0000313" key="10">
    <source>
        <dbReference type="Proteomes" id="UP001597073"/>
    </source>
</evidence>
<dbReference type="PROSITE" id="PS51257">
    <property type="entry name" value="PROKAR_LIPOPROTEIN"/>
    <property type="match status" value="1"/>
</dbReference>
<sequence length="528" mass="58211">MKKINYKIAVTAFVLVAVSASCTKLNEQLYGSKSPVDPNAPASTSDLNGVYAQLNGQTSQENTYALQEHSTDEMMGPTRGTDWGDFGTWRKLHQHTWEPSHNQINNTWDELNIGVFRATQVYGSATDNAIKAQAAFLRAYFMFQIIDIFGQAPFREPKSSPDDIPKVFSRAEGTDFIIKDLEFAEANLGASADIGVASKAAAQALLAKVYLNKAVYTSATVGGPFTFAKADMDKVIEYANKVTAAGYTLEPAGKYFDDFAWDNTEKSHGNIFGISNSAARTVANPNSRWRMQSHYNQTADGWNGFTTLADFYNSFEANDERRGVDYPVLTPSFGLRAGFAVGQQFGRDPNNKQNPAIIALKQRGGQPLVFTPQVNLNFSTEAQGIRVYKYLPEPIIKVGPDGKGSFDDSHSTNDYVILRYADVVLMKAEAIMRGGTDPNGQSALTLVNSIRTPRGAAALGAVTDADMLAERGRELYWEGWRRNDLIRFGKFNDPVDQRATTSDKTRTLYPIPQRAVDTNPNLKQNPGY</sequence>
<dbReference type="EMBL" id="JBHTIA010000003">
    <property type="protein sequence ID" value="MFD0764101.1"/>
    <property type="molecule type" value="Genomic_DNA"/>
</dbReference>
<comment type="subcellular location">
    <subcellularLocation>
        <location evidence="1">Cell outer membrane</location>
    </subcellularLocation>
</comment>
<dbReference type="Pfam" id="PF07980">
    <property type="entry name" value="SusD_RagB"/>
    <property type="match status" value="1"/>
</dbReference>
<comment type="caution">
    <text evidence="9">The sequence shown here is derived from an EMBL/GenBank/DDBJ whole genome shotgun (WGS) entry which is preliminary data.</text>
</comment>
<accession>A0ABW2ZD42</accession>
<feature type="domain" description="SusD-like N-terminal" evidence="8">
    <location>
        <begin position="87"/>
        <end position="211"/>
    </location>
</feature>